<sequence length="178" mass="20441">MPRVEVKRLTDEAIEAYNSEDQIRLSTTKERYRNLLKTPPAKRTKSLKSVRDATYKDEVCTSCFTLLHKFPNHEKELNSLKMEMEELKKSLRLLLKEDKTVMSEFERNKQTSVNVESQTIASTEESEQTPSTRAEKLVASISKPPDAARTSAPTKQHAQNWGEVIFTASGRRLYKSTF</sequence>
<evidence type="ECO:0000313" key="4">
    <source>
        <dbReference type="Proteomes" id="UP000281553"/>
    </source>
</evidence>
<dbReference type="Proteomes" id="UP000281553">
    <property type="component" value="Unassembled WGS sequence"/>
</dbReference>
<reference evidence="3 4" key="1">
    <citation type="submission" date="2018-11" db="EMBL/GenBank/DDBJ databases">
        <authorList>
            <consortium name="Pathogen Informatics"/>
        </authorList>
    </citation>
    <scope>NUCLEOTIDE SEQUENCE [LARGE SCALE GENOMIC DNA]</scope>
</reference>
<dbReference type="EMBL" id="UYRU01088191">
    <property type="protein sequence ID" value="VDN36055.1"/>
    <property type="molecule type" value="Genomic_DNA"/>
</dbReference>
<accession>A0A3P7N197</accession>
<evidence type="ECO:0000256" key="2">
    <source>
        <dbReference type="SAM" id="MobiDB-lite"/>
    </source>
</evidence>
<proteinExistence type="predicted"/>
<gene>
    <name evidence="3" type="ORF">DILT_LOCUS16932</name>
</gene>
<feature type="region of interest" description="Disordered" evidence="2">
    <location>
        <begin position="117"/>
        <end position="156"/>
    </location>
</feature>
<keyword evidence="1" id="KW-0175">Coiled coil</keyword>
<feature type="compositionally biased region" description="Polar residues" evidence="2">
    <location>
        <begin position="117"/>
        <end position="132"/>
    </location>
</feature>
<protein>
    <submittedName>
        <fullName evidence="3">Uncharacterized protein</fullName>
    </submittedName>
</protein>
<name>A0A3P7N197_DIBLA</name>
<keyword evidence="4" id="KW-1185">Reference proteome</keyword>
<feature type="coiled-coil region" evidence="1">
    <location>
        <begin position="70"/>
        <end position="97"/>
    </location>
</feature>
<evidence type="ECO:0000256" key="1">
    <source>
        <dbReference type="SAM" id="Coils"/>
    </source>
</evidence>
<dbReference type="AlphaFoldDB" id="A0A3P7N197"/>
<evidence type="ECO:0000313" key="3">
    <source>
        <dbReference type="EMBL" id="VDN36055.1"/>
    </source>
</evidence>
<organism evidence="3 4">
    <name type="scientific">Dibothriocephalus latus</name>
    <name type="common">Fish tapeworm</name>
    <name type="synonym">Diphyllobothrium latum</name>
    <dbReference type="NCBI Taxonomy" id="60516"/>
    <lineage>
        <taxon>Eukaryota</taxon>
        <taxon>Metazoa</taxon>
        <taxon>Spiralia</taxon>
        <taxon>Lophotrochozoa</taxon>
        <taxon>Platyhelminthes</taxon>
        <taxon>Cestoda</taxon>
        <taxon>Eucestoda</taxon>
        <taxon>Diphyllobothriidea</taxon>
        <taxon>Diphyllobothriidae</taxon>
        <taxon>Dibothriocephalus</taxon>
    </lineage>
</organism>